<keyword evidence="6" id="KW-0963">Cytoplasm</keyword>
<comment type="subunit">
    <text evidence="6">Homotetramer, a dimer of dimers. One homotetramer interacts with 1 SecA dimer.</text>
</comment>
<keyword evidence="9" id="KW-1185">Reference proteome</keyword>
<dbReference type="InterPro" id="IPR003708">
    <property type="entry name" value="SecB"/>
</dbReference>
<dbReference type="OrthoDB" id="9795145at2"/>
<dbReference type="Proteomes" id="UP000197361">
    <property type="component" value="Unassembled WGS sequence"/>
</dbReference>
<comment type="caution">
    <text evidence="8">The sequence shown here is derived from an EMBL/GenBank/DDBJ whole genome shotgun (WGS) entry which is preliminary data.</text>
</comment>
<feature type="region of interest" description="Disordered" evidence="7">
    <location>
        <begin position="1"/>
        <end position="22"/>
    </location>
</feature>
<sequence>MADETSADINNPALQPNGEDTSPAIGLISQYVKDLSFENPNAPAVYQWQDAPQIDVQFNIAADSVGDSLFEVSLKIDVTSKADAGTMFVIELKYAGLFGVRNVPEDQLQPFFLAEAPRILFPFARRVVADAVRDGGFAPLLLEPIDFHGLFMQQVQQVEAEQAGNVAPVGQA</sequence>
<dbReference type="PRINTS" id="PR01594">
    <property type="entry name" value="SECBCHAPRONE"/>
</dbReference>
<dbReference type="GO" id="GO:0015031">
    <property type="term" value="P:protein transport"/>
    <property type="evidence" value="ECO:0007669"/>
    <property type="project" value="UniProtKB-UniRule"/>
</dbReference>
<dbReference type="Gene3D" id="3.10.420.10">
    <property type="entry name" value="SecB-like"/>
    <property type="match status" value="1"/>
</dbReference>
<dbReference type="SUPFAM" id="SSF54611">
    <property type="entry name" value="SecB-like"/>
    <property type="match status" value="1"/>
</dbReference>
<comment type="subcellular location">
    <subcellularLocation>
        <location evidence="6">Cytoplasm</location>
    </subcellularLocation>
</comment>
<evidence type="ECO:0000256" key="7">
    <source>
        <dbReference type="SAM" id="MobiDB-lite"/>
    </source>
</evidence>
<keyword evidence="4 6" id="KW-0811">Translocation</keyword>
<evidence type="ECO:0000256" key="3">
    <source>
        <dbReference type="ARBA" id="ARBA00022927"/>
    </source>
</evidence>
<evidence type="ECO:0000313" key="8">
    <source>
        <dbReference type="EMBL" id="OWQ99377.1"/>
    </source>
</evidence>
<dbReference type="HAMAP" id="MF_00821">
    <property type="entry name" value="SecB"/>
    <property type="match status" value="1"/>
</dbReference>
<keyword evidence="2 6" id="KW-0813">Transport</keyword>
<comment type="similarity">
    <text evidence="1 6">Belongs to the SecB family.</text>
</comment>
<keyword evidence="3 6" id="KW-0653">Protein transport</keyword>
<reference evidence="8 9" key="1">
    <citation type="journal article" date="2010" name="Int. J. Syst. Evol. Microbiol.">
        <title>Sphingopyxis bauzanensis sp. nov., a psychrophilic bacterium isolated from soil.</title>
        <authorList>
            <person name="Zhang D.C."/>
            <person name="Liu H.C."/>
            <person name="Xin Y.H."/>
            <person name="Zhou Y.G."/>
            <person name="Schinner F."/>
            <person name="Margesin R."/>
        </authorList>
    </citation>
    <scope>NUCLEOTIDE SEQUENCE [LARGE SCALE GENOMIC DNA]</scope>
    <source>
        <strain evidence="8 9">DSM 22271</strain>
    </source>
</reference>
<evidence type="ECO:0000256" key="2">
    <source>
        <dbReference type="ARBA" id="ARBA00022448"/>
    </source>
</evidence>
<dbReference type="PANTHER" id="PTHR36918">
    <property type="match status" value="1"/>
</dbReference>
<gene>
    <name evidence="6" type="primary">secB</name>
    <name evidence="8" type="ORF">CDQ92_04340</name>
</gene>
<dbReference type="EMBL" id="NISK01000001">
    <property type="protein sequence ID" value="OWQ99377.1"/>
    <property type="molecule type" value="Genomic_DNA"/>
</dbReference>
<keyword evidence="5 6" id="KW-0143">Chaperone</keyword>
<dbReference type="AlphaFoldDB" id="A0A246K351"/>
<dbReference type="NCBIfam" id="TIGR00809">
    <property type="entry name" value="secB"/>
    <property type="match status" value="1"/>
</dbReference>
<dbReference type="GO" id="GO:0051082">
    <property type="term" value="F:unfolded protein binding"/>
    <property type="evidence" value="ECO:0007669"/>
    <property type="project" value="InterPro"/>
</dbReference>
<name>A0A246K351_9SPHN</name>
<evidence type="ECO:0000256" key="6">
    <source>
        <dbReference type="HAMAP-Rule" id="MF_00821"/>
    </source>
</evidence>
<dbReference type="Pfam" id="PF02556">
    <property type="entry name" value="SecB"/>
    <property type="match status" value="1"/>
</dbReference>
<protein>
    <recommendedName>
        <fullName evidence="6">Protein-export protein SecB</fullName>
    </recommendedName>
</protein>
<evidence type="ECO:0000256" key="1">
    <source>
        <dbReference type="ARBA" id="ARBA00009990"/>
    </source>
</evidence>
<dbReference type="InterPro" id="IPR035958">
    <property type="entry name" value="SecB-like_sf"/>
</dbReference>
<feature type="compositionally biased region" description="Polar residues" evidence="7">
    <location>
        <begin position="7"/>
        <end position="20"/>
    </location>
</feature>
<evidence type="ECO:0000313" key="9">
    <source>
        <dbReference type="Proteomes" id="UP000197361"/>
    </source>
</evidence>
<dbReference type="PANTHER" id="PTHR36918:SF1">
    <property type="entry name" value="PROTEIN-EXPORT PROTEIN SECB"/>
    <property type="match status" value="1"/>
</dbReference>
<organism evidence="8 9">
    <name type="scientific">Sphingopyxis bauzanensis</name>
    <dbReference type="NCBI Taxonomy" id="651663"/>
    <lineage>
        <taxon>Bacteria</taxon>
        <taxon>Pseudomonadati</taxon>
        <taxon>Pseudomonadota</taxon>
        <taxon>Alphaproteobacteria</taxon>
        <taxon>Sphingomonadales</taxon>
        <taxon>Sphingomonadaceae</taxon>
        <taxon>Sphingopyxis</taxon>
    </lineage>
</organism>
<dbReference type="RefSeq" id="WP_088440123.1">
    <property type="nucleotide sequence ID" value="NZ_BMMC01000001.1"/>
</dbReference>
<evidence type="ECO:0000256" key="5">
    <source>
        <dbReference type="ARBA" id="ARBA00023186"/>
    </source>
</evidence>
<proteinExistence type="inferred from homology"/>
<dbReference type="GO" id="GO:0006457">
    <property type="term" value="P:protein folding"/>
    <property type="evidence" value="ECO:0007669"/>
    <property type="project" value="UniProtKB-UniRule"/>
</dbReference>
<evidence type="ECO:0000256" key="4">
    <source>
        <dbReference type="ARBA" id="ARBA00023010"/>
    </source>
</evidence>
<comment type="function">
    <text evidence="6">One of the proteins required for the normal export of preproteins out of the cell cytoplasm. It is a molecular chaperone that binds to a subset of precursor proteins, maintaining them in a translocation-competent state. It also specifically binds to its receptor SecA.</text>
</comment>
<dbReference type="GO" id="GO:0005737">
    <property type="term" value="C:cytoplasm"/>
    <property type="evidence" value="ECO:0007669"/>
    <property type="project" value="UniProtKB-SubCell"/>
</dbReference>
<accession>A0A246K351</accession>
<dbReference type="GO" id="GO:0051262">
    <property type="term" value="P:protein tetramerization"/>
    <property type="evidence" value="ECO:0007669"/>
    <property type="project" value="InterPro"/>
</dbReference>
<dbReference type="NCBIfam" id="NF004392">
    <property type="entry name" value="PRK05751.1-3"/>
    <property type="match status" value="1"/>
</dbReference>